<evidence type="ECO:0000256" key="1">
    <source>
        <dbReference type="ARBA" id="ARBA00009085"/>
    </source>
</evidence>
<protein>
    <recommendedName>
        <fullName evidence="2">USP domain-containing protein</fullName>
    </recommendedName>
</protein>
<sequence length="321" mass="36376">GAGLENLGNTCFLNSVLQCLTYTEPLVAYLQSGTHQSSCEQNYDLFSLLFFSFCRIAGFCALCAIQKHVNRALQSTGRILAPKDLVSNLRCISRNFRNSRQEDAHEYMVNLLESMHKCCLPLGVSSESPSSYEKSLVHKIFGGRLRSQVKCMQCSYCSNTFDPFLDLSLEIVKADSLHKALKNFTAAELLDGGERQYQCQRCKQKVKAIKQLTVYNAPHVLTIHLKRFRAYDFGQKIDRKVEFGPTLDMKPFVSGSNEGDLKYTLYGVLVHCGWSTHSGHYYCFVRTSSGMWYSLDDNRDQDAELLLTVLFLQAVEAHCYL</sequence>
<dbReference type="GO" id="GO:0005634">
    <property type="term" value="C:nucleus"/>
    <property type="evidence" value="ECO:0007669"/>
    <property type="project" value="TreeGrafter"/>
</dbReference>
<evidence type="ECO:0000313" key="3">
    <source>
        <dbReference type="EMBL" id="MBA0681213.1"/>
    </source>
</evidence>
<dbReference type="PROSITE" id="PS50235">
    <property type="entry name" value="USP_3"/>
    <property type="match status" value="1"/>
</dbReference>
<comment type="caution">
    <text evidence="3">The sequence shown here is derived from an EMBL/GenBank/DDBJ whole genome shotgun (WGS) entry which is preliminary data.</text>
</comment>
<dbReference type="PANTHER" id="PTHR24006">
    <property type="entry name" value="UBIQUITIN CARBOXYL-TERMINAL HYDROLASE"/>
    <property type="match status" value="1"/>
</dbReference>
<proteinExistence type="inferred from homology"/>
<keyword evidence="4" id="KW-1185">Reference proteome</keyword>
<dbReference type="InterPro" id="IPR001394">
    <property type="entry name" value="Peptidase_C19_UCH"/>
</dbReference>
<dbReference type="SUPFAM" id="SSF54001">
    <property type="entry name" value="Cysteine proteinases"/>
    <property type="match status" value="1"/>
</dbReference>
<dbReference type="PROSITE" id="PS00973">
    <property type="entry name" value="USP_2"/>
    <property type="match status" value="1"/>
</dbReference>
<gene>
    <name evidence="3" type="ORF">Goari_012867</name>
</gene>
<feature type="domain" description="USP" evidence="2">
    <location>
        <begin position="2"/>
        <end position="321"/>
    </location>
</feature>
<dbReference type="GO" id="GO:0016579">
    <property type="term" value="P:protein deubiquitination"/>
    <property type="evidence" value="ECO:0007669"/>
    <property type="project" value="InterPro"/>
</dbReference>
<organism evidence="3 4">
    <name type="scientific">Gossypium aridum</name>
    <name type="common">American cotton</name>
    <name type="synonym">Erioxylum aridum</name>
    <dbReference type="NCBI Taxonomy" id="34290"/>
    <lineage>
        <taxon>Eukaryota</taxon>
        <taxon>Viridiplantae</taxon>
        <taxon>Streptophyta</taxon>
        <taxon>Embryophyta</taxon>
        <taxon>Tracheophyta</taxon>
        <taxon>Spermatophyta</taxon>
        <taxon>Magnoliopsida</taxon>
        <taxon>eudicotyledons</taxon>
        <taxon>Gunneridae</taxon>
        <taxon>Pentapetalae</taxon>
        <taxon>rosids</taxon>
        <taxon>malvids</taxon>
        <taxon>Malvales</taxon>
        <taxon>Malvaceae</taxon>
        <taxon>Malvoideae</taxon>
        <taxon>Gossypium</taxon>
    </lineage>
</organism>
<reference evidence="3 4" key="1">
    <citation type="journal article" date="2019" name="Genome Biol. Evol.">
        <title>Insights into the evolution of the New World diploid cottons (Gossypium, subgenus Houzingenia) based on genome sequencing.</title>
        <authorList>
            <person name="Grover C.E."/>
            <person name="Arick M.A. 2nd"/>
            <person name="Thrash A."/>
            <person name="Conover J.L."/>
            <person name="Sanders W.S."/>
            <person name="Peterson D.G."/>
            <person name="Frelichowski J.E."/>
            <person name="Scheffler J.A."/>
            <person name="Scheffler B.E."/>
            <person name="Wendel J.F."/>
        </authorList>
    </citation>
    <scope>NUCLEOTIDE SEQUENCE [LARGE SCALE GENOMIC DNA]</scope>
    <source>
        <strain evidence="3">185</strain>
        <tissue evidence="3">Leaf</tissue>
    </source>
</reference>
<dbReference type="CDD" id="cd02661">
    <property type="entry name" value="Peptidase_C19E"/>
    <property type="match status" value="1"/>
</dbReference>
<dbReference type="EMBL" id="JABFAA010000004">
    <property type="protein sequence ID" value="MBA0681213.1"/>
    <property type="molecule type" value="Genomic_DNA"/>
</dbReference>
<dbReference type="Proteomes" id="UP000593577">
    <property type="component" value="Unassembled WGS sequence"/>
</dbReference>
<dbReference type="GO" id="GO:0005829">
    <property type="term" value="C:cytosol"/>
    <property type="evidence" value="ECO:0007669"/>
    <property type="project" value="TreeGrafter"/>
</dbReference>
<evidence type="ECO:0000259" key="2">
    <source>
        <dbReference type="PROSITE" id="PS50235"/>
    </source>
</evidence>
<feature type="non-terminal residue" evidence="3">
    <location>
        <position position="1"/>
    </location>
</feature>
<dbReference type="InterPro" id="IPR050164">
    <property type="entry name" value="Peptidase_C19"/>
</dbReference>
<dbReference type="InterPro" id="IPR028889">
    <property type="entry name" value="USP"/>
</dbReference>
<comment type="similarity">
    <text evidence="1">Belongs to the peptidase C19 family.</text>
</comment>
<dbReference type="Pfam" id="PF00443">
    <property type="entry name" value="UCH"/>
    <property type="match status" value="1"/>
</dbReference>
<dbReference type="PANTHER" id="PTHR24006:SF663">
    <property type="entry name" value="UBIQUITIN CARBOXYL-TERMINAL HYDROLASE 23"/>
    <property type="match status" value="1"/>
</dbReference>
<accession>A0A7J8X1V9</accession>
<name>A0A7J8X1V9_GOSAI</name>
<dbReference type="FunFam" id="3.90.70.10:FF:000078">
    <property type="entry name" value="Ubiquitin carboxyl-terminal hydrolase 23"/>
    <property type="match status" value="1"/>
</dbReference>
<dbReference type="PROSITE" id="PS00972">
    <property type="entry name" value="USP_1"/>
    <property type="match status" value="1"/>
</dbReference>
<dbReference type="InterPro" id="IPR038765">
    <property type="entry name" value="Papain-like_cys_pep_sf"/>
</dbReference>
<dbReference type="AlphaFoldDB" id="A0A7J8X1V9"/>
<dbReference type="GO" id="GO:0004843">
    <property type="term" value="F:cysteine-type deubiquitinase activity"/>
    <property type="evidence" value="ECO:0007669"/>
    <property type="project" value="InterPro"/>
</dbReference>
<evidence type="ECO:0000313" key="4">
    <source>
        <dbReference type="Proteomes" id="UP000593577"/>
    </source>
</evidence>
<dbReference type="Gene3D" id="3.90.70.10">
    <property type="entry name" value="Cysteine proteinases"/>
    <property type="match status" value="1"/>
</dbReference>
<dbReference type="InterPro" id="IPR018200">
    <property type="entry name" value="USP_CS"/>
</dbReference>